<protein>
    <submittedName>
        <fullName evidence="1">DUF721 domain-containing protein</fullName>
    </submittedName>
</protein>
<sequence length="165" mass="18351">MSEKRGRFIRLGEILENSCSRLGFDQDLRQYKIQKIWPQAVGGPIAAISRVAGVKGQMLFIEVADPVWLQELHFLQDQILEKLRRFPEGEKISRLFFRIGKIEGQATAPAAGTRLAGAHRPTLPLTEGGIEEIEGLSGRISDPEAAGLIRGFLVRGYSMVRRGKP</sequence>
<dbReference type="Proteomes" id="UP000741360">
    <property type="component" value="Unassembled WGS sequence"/>
</dbReference>
<proteinExistence type="predicted"/>
<dbReference type="PANTHER" id="PTHR36456:SF1">
    <property type="entry name" value="UPF0232 PROTEIN SCO3875"/>
    <property type="match status" value="1"/>
</dbReference>
<evidence type="ECO:0000313" key="1">
    <source>
        <dbReference type="EMBL" id="MBI3015188.1"/>
    </source>
</evidence>
<comment type="caution">
    <text evidence="1">The sequence shown here is derived from an EMBL/GenBank/DDBJ whole genome shotgun (WGS) entry which is preliminary data.</text>
</comment>
<dbReference type="AlphaFoldDB" id="A0A932M0K7"/>
<gene>
    <name evidence="1" type="ORF">HYY65_09055</name>
</gene>
<evidence type="ECO:0000313" key="2">
    <source>
        <dbReference type="Proteomes" id="UP000741360"/>
    </source>
</evidence>
<dbReference type="EMBL" id="JACPSX010000173">
    <property type="protein sequence ID" value="MBI3015188.1"/>
    <property type="molecule type" value="Genomic_DNA"/>
</dbReference>
<dbReference type="PANTHER" id="PTHR36456">
    <property type="entry name" value="UPF0232 PROTEIN SCO3875"/>
    <property type="match status" value="1"/>
</dbReference>
<name>A0A932M0K7_UNCTE</name>
<reference evidence="1" key="1">
    <citation type="submission" date="2020-07" db="EMBL/GenBank/DDBJ databases">
        <title>Huge and variable diversity of episymbiotic CPR bacteria and DPANN archaea in groundwater ecosystems.</title>
        <authorList>
            <person name="He C.Y."/>
            <person name="Keren R."/>
            <person name="Whittaker M."/>
            <person name="Farag I.F."/>
            <person name="Doudna J."/>
            <person name="Cate J.H.D."/>
            <person name="Banfield J.F."/>
        </authorList>
    </citation>
    <scope>NUCLEOTIDE SEQUENCE</scope>
    <source>
        <strain evidence="1">NC_groundwater_717_Ag_S-0.2um_59_8</strain>
    </source>
</reference>
<dbReference type="Pfam" id="PF05258">
    <property type="entry name" value="DciA"/>
    <property type="match status" value="1"/>
</dbReference>
<organism evidence="1 2">
    <name type="scientific">Tectimicrobiota bacterium</name>
    <dbReference type="NCBI Taxonomy" id="2528274"/>
    <lineage>
        <taxon>Bacteria</taxon>
        <taxon>Pseudomonadati</taxon>
        <taxon>Nitrospinota/Tectimicrobiota group</taxon>
        <taxon>Candidatus Tectimicrobiota</taxon>
    </lineage>
</organism>
<dbReference type="InterPro" id="IPR007922">
    <property type="entry name" value="DciA-like"/>
</dbReference>
<accession>A0A932M0K7</accession>